<dbReference type="PANTHER" id="PTHR21193">
    <property type="entry name" value="OXIDOREDUCTASE-LIKE DOMAIN-CONTAINING PROTEIN 1"/>
    <property type="match status" value="1"/>
</dbReference>
<organism evidence="3 4">
    <name type="scientific">Bimuria novae-zelandiae CBS 107.79</name>
    <dbReference type="NCBI Taxonomy" id="1447943"/>
    <lineage>
        <taxon>Eukaryota</taxon>
        <taxon>Fungi</taxon>
        <taxon>Dikarya</taxon>
        <taxon>Ascomycota</taxon>
        <taxon>Pezizomycotina</taxon>
        <taxon>Dothideomycetes</taxon>
        <taxon>Pleosporomycetidae</taxon>
        <taxon>Pleosporales</taxon>
        <taxon>Massarineae</taxon>
        <taxon>Didymosphaeriaceae</taxon>
        <taxon>Bimuria</taxon>
    </lineage>
</organism>
<dbReference type="EMBL" id="ML976716">
    <property type="protein sequence ID" value="KAF1968812.1"/>
    <property type="molecule type" value="Genomic_DNA"/>
</dbReference>
<accession>A0A6A5UYB8</accession>
<dbReference type="PANTHER" id="PTHR21193:SF3">
    <property type="entry name" value="OXIDOREDUCTASE-LIKE DOMAIN-CONTAINING PROTEIN 1"/>
    <property type="match status" value="1"/>
</dbReference>
<evidence type="ECO:0000313" key="4">
    <source>
        <dbReference type="Proteomes" id="UP000800036"/>
    </source>
</evidence>
<name>A0A6A5UYB8_9PLEO</name>
<reference evidence="3" key="1">
    <citation type="journal article" date="2020" name="Stud. Mycol.">
        <title>101 Dothideomycetes genomes: a test case for predicting lifestyles and emergence of pathogens.</title>
        <authorList>
            <person name="Haridas S."/>
            <person name="Albert R."/>
            <person name="Binder M."/>
            <person name="Bloem J."/>
            <person name="Labutti K."/>
            <person name="Salamov A."/>
            <person name="Andreopoulos B."/>
            <person name="Baker S."/>
            <person name="Barry K."/>
            <person name="Bills G."/>
            <person name="Bluhm B."/>
            <person name="Cannon C."/>
            <person name="Castanera R."/>
            <person name="Culley D."/>
            <person name="Daum C."/>
            <person name="Ezra D."/>
            <person name="Gonzalez J."/>
            <person name="Henrissat B."/>
            <person name="Kuo A."/>
            <person name="Liang C."/>
            <person name="Lipzen A."/>
            <person name="Lutzoni F."/>
            <person name="Magnuson J."/>
            <person name="Mondo S."/>
            <person name="Nolan M."/>
            <person name="Ohm R."/>
            <person name="Pangilinan J."/>
            <person name="Park H.-J."/>
            <person name="Ramirez L."/>
            <person name="Alfaro M."/>
            <person name="Sun H."/>
            <person name="Tritt A."/>
            <person name="Yoshinaga Y."/>
            <person name="Zwiers L.-H."/>
            <person name="Turgeon B."/>
            <person name="Goodwin S."/>
            <person name="Spatafora J."/>
            <person name="Crous P."/>
            <person name="Grigoriev I."/>
        </authorList>
    </citation>
    <scope>NUCLEOTIDE SEQUENCE</scope>
    <source>
        <strain evidence="3">CBS 107.79</strain>
    </source>
</reference>
<dbReference type="InterPro" id="IPR039251">
    <property type="entry name" value="OXLD1"/>
</dbReference>
<evidence type="ECO:0000259" key="2">
    <source>
        <dbReference type="Pfam" id="PF09791"/>
    </source>
</evidence>
<dbReference type="Pfam" id="PF09791">
    <property type="entry name" value="Oxidored-like"/>
    <property type="match status" value="1"/>
</dbReference>
<dbReference type="AlphaFoldDB" id="A0A6A5UYB8"/>
<proteinExistence type="predicted"/>
<gene>
    <name evidence="3" type="ORF">BU23DRAFT_540538</name>
</gene>
<feature type="domain" description="Oxidoreductase-like" evidence="2">
    <location>
        <begin position="131"/>
        <end position="173"/>
    </location>
</feature>
<feature type="compositionally biased region" description="Polar residues" evidence="1">
    <location>
        <begin position="77"/>
        <end position="91"/>
    </location>
</feature>
<protein>
    <recommendedName>
        <fullName evidence="2">Oxidoreductase-like domain-containing protein</fullName>
    </recommendedName>
</protein>
<dbReference type="InterPro" id="IPR019180">
    <property type="entry name" value="Oxidoreductase-like_N"/>
</dbReference>
<dbReference type="OrthoDB" id="10064411at2759"/>
<dbReference type="GO" id="GO:0005739">
    <property type="term" value="C:mitochondrion"/>
    <property type="evidence" value="ECO:0007669"/>
    <property type="project" value="TreeGrafter"/>
</dbReference>
<sequence length="254" mass="28134">MEQLARCARPLALRRDLCISCHRTWLRRSELPATQKAGLQNSDRIQRRFKGYIAPAGEQARPIEGFYAELLSKPTSEVQSATRTAPESPSPESLPKTDEEERLTKARIVFGSRIAGAAERRKEIDARSREIAGVKVPPKPTEPDNCCMSGCVNCVWDLYRDEMEEWAAKSAEAYANMQAQRARGQGSGAMTATTETPTHVATSIDDDGGGSETNWTAPVNPGSLFDDIPVGIREFMRTEKKLKEKHRAERAEAA</sequence>
<keyword evidence="4" id="KW-1185">Reference proteome</keyword>
<dbReference type="Proteomes" id="UP000800036">
    <property type="component" value="Unassembled WGS sequence"/>
</dbReference>
<evidence type="ECO:0000256" key="1">
    <source>
        <dbReference type="SAM" id="MobiDB-lite"/>
    </source>
</evidence>
<feature type="region of interest" description="Disordered" evidence="1">
    <location>
        <begin position="77"/>
        <end position="102"/>
    </location>
</feature>
<evidence type="ECO:0000313" key="3">
    <source>
        <dbReference type="EMBL" id="KAF1968812.1"/>
    </source>
</evidence>